<accession>A0AAW1QMM7</accession>
<evidence type="ECO:0000256" key="1">
    <source>
        <dbReference type="ARBA" id="ARBA00022670"/>
    </source>
</evidence>
<keyword evidence="8" id="KW-1185">Reference proteome</keyword>
<keyword evidence="4" id="KW-0472">Membrane</keyword>
<dbReference type="GO" id="GO:0008233">
    <property type="term" value="F:peptidase activity"/>
    <property type="evidence" value="ECO:0007669"/>
    <property type="project" value="UniProtKB-KW"/>
</dbReference>
<feature type="domain" description="Peptidase M20 dimerisation" evidence="6">
    <location>
        <begin position="482"/>
        <end position="623"/>
    </location>
</feature>
<evidence type="ECO:0000256" key="4">
    <source>
        <dbReference type="SAM" id="Phobius"/>
    </source>
</evidence>
<dbReference type="GO" id="GO:0006629">
    <property type="term" value="P:lipid metabolic process"/>
    <property type="evidence" value="ECO:0007669"/>
    <property type="project" value="InterPro"/>
</dbReference>
<evidence type="ECO:0000313" key="8">
    <source>
        <dbReference type="Proteomes" id="UP001445335"/>
    </source>
</evidence>
<dbReference type="InterPro" id="IPR051458">
    <property type="entry name" value="Cyt/Met_Dipeptidase"/>
</dbReference>
<feature type="domain" description="Fungal lipase-type" evidence="5">
    <location>
        <begin position="178"/>
        <end position="255"/>
    </location>
</feature>
<dbReference type="SUPFAM" id="SSF53474">
    <property type="entry name" value="alpha/beta-Hydrolases"/>
    <property type="match status" value="1"/>
</dbReference>
<dbReference type="EMBL" id="JALJOU010000086">
    <property type="protein sequence ID" value="KAK9822482.1"/>
    <property type="molecule type" value="Genomic_DNA"/>
</dbReference>
<feature type="transmembrane region" description="Helical" evidence="4">
    <location>
        <begin position="180"/>
        <end position="202"/>
    </location>
</feature>
<dbReference type="Pfam" id="PF01764">
    <property type="entry name" value="Lipase_3"/>
    <property type="match status" value="1"/>
</dbReference>
<keyword evidence="2" id="KW-0479">Metal-binding</keyword>
<organism evidence="7 8">
    <name type="scientific">Elliptochloris bilobata</name>
    <dbReference type="NCBI Taxonomy" id="381761"/>
    <lineage>
        <taxon>Eukaryota</taxon>
        <taxon>Viridiplantae</taxon>
        <taxon>Chlorophyta</taxon>
        <taxon>core chlorophytes</taxon>
        <taxon>Trebouxiophyceae</taxon>
        <taxon>Trebouxiophyceae incertae sedis</taxon>
        <taxon>Elliptochloris clade</taxon>
        <taxon>Elliptochloris</taxon>
    </lineage>
</organism>
<evidence type="ECO:0000313" key="7">
    <source>
        <dbReference type="EMBL" id="KAK9822482.1"/>
    </source>
</evidence>
<name>A0AAW1QMM7_9CHLO</name>
<keyword evidence="4" id="KW-0812">Transmembrane</keyword>
<comment type="caution">
    <text evidence="7">The sequence shown here is derived from an EMBL/GenBank/DDBJ whole genome shotgun (WGS) entry which is preliminary data.</text>
</comment>
<keyword evidence="1" id="KW-0645">Protease</keyword>
<dbReference type="InterPro" id="IPR011650">
    <property type="entry name" value="Peptidase_M20_dimer"/>
</dbReference>
<evidence type="ECO:0008006" key="9">
    <source>
        <dbReference type="Google" id="ProtNLM"/>
    </source>
</evidence>
<dbReference type="Proteomes" id="UP001445335">
    <property type="component" value="Unassembled WGS sequence"/>
</dbReference>
<dbReference type="Pfam" id="PF01546">
    <property type="entry name" value="Peptidase_M20"/>
    <property type="match status" value="1"/>
</dbReference>
<dbReference type="PANTHER" id="PTHR43270:SF12">
    <property type="entry name" value="SUCCINYL-DIAMINOPIMELATE DESUCCINYLASE"/>
    <property type="match status" value="1"/>
</dbReference>
<dbReference type="AlphaFoldDB" id="A0AAW1QMM7"/>
<dbReference type="PANTHER" id="PTHR43270">
    <property type="entry name" value="BETA-ALA-HIS DIPEPTIDASE"/>
    <property type="match status" value="1"/>
</dbReference>
<dbReference type="Gene3D" id="3.30.70.360">
    <property type="match status" value="1"/>
</dbReference>
<keyword evidence="3" id="KW-0378">Hydrolase</keyword>
<dbReference type="GO" id="GO:0046872">
    <property type="term" value="F:metal ion binding"/>
    <property type="evidence" value="ECO:0007669"/>
    <property type="project" value="UniProtKB-KW"/>
</dbReference>
<dbReference type="GO" id="GO:0006508">
    <property type="term" value="P:proteolysis"/>
    <property type="evidence" value="ECO:0007669"/>
    <property type="project" value="UniProtKB-KW"/>
</dbReference>
<evidence type="ECO:0000259" key="5">
    <source>
        <dbReference type="Pfam" id="PF01764"/>
    </source>
</evidence>
<dbReference type="Gene3D" id="3.40.630.10">
    <property type="entry name" value="Zn peptidases"/>
    <property type="match status" value="1"/>
</dbReference>
<dbReference type="Gene3D" id="3.40.50.1820">
    <property type="entry name" value="alpha/beta hydrolase"/>
    <property type="match status" value="1"/>
</dbReference>
<gene>
    <name evidence="7" type="ORF">WJX81_000481</name>
</gene>
<dbReference type="InterPro" id="IPR002933">
    <property type="entry name" value="Peptidase_M20"/>
</dbReference>
<keyword evidence="4" id="KW-1133">Transmembrane helix</keyword>
<reference evidence="7 8" key="1">
    <citation type="journal article" date="2024" name="Nat. Commun.">
        <title>Phylogenomics reveals the evolutionary origins of lichenization in chlorophyte algae.</title>
        <authorList>
            <person name="Puginier C."/>
            <person name="Libourel C."/>
            <person name="Otte J."/>
            <person name="Skaloud P."/>
            <person name="Haon M."/>
            <person name="Grisel S."/>
            <person name="Petersen M."/>
            <person name="Berrin J.G."/>
            <person name="Delaux P.M."/>
            <person name="Dal Grande F."/>
            <person name="Keller J."/>
        </authorList>
    </citation>
    <scope>NUCLEOTIDE SEQUENCE [LARGE SCALE GENOMIC DNA]</scope>
    <source>
        <strain evidence="7 8">SAG 245.80</strain>
    </source>
</reference>
<dbReference type="InterPro" id="IPR029058">
    <property type="entry name" value="AB_hydrolase_fold"/>
</dbReference>
<sequence>MFAGRNGSCASMHAEGQAGWGGIEAWLLRCRNCADQWLDNRRQAPLQWPFRLTCAALAYERPGGTEAAVRGWGFHWEGSSAAVERRGGTHQPSWFAFSNAHAVVLVFGGGSTLGLLSWRGAGAAADAWLASARHGRGQDVGGVCIGVLRALFALPPGGQHCLYDGARPLVAAAALRRKRLYLAGHGIGGALAAAFAALLHTWQDAPQVLAQVSGIYTFGAPAVGDAAFAALFDGTFAGRAHRLVAARDIVPRLPLLPAATAAAPASRFGGQYELLQFAAIPSVSGNEQRSSDMGRAAEWLAHRLTAAGLQNVQALRADVPPDELKKKQLPSPQPAVYAEWLGAASGAPTILVYGHYDVQDSHEWYHRRWASSPWEPHVADGFVHGRGVDDNKGGLLLAVQALEAFLKTGGEAPVNVKVLFEGEEELGSPHLHTLLQQNARLLAADLAVSADAGQPPGGRPGINLGCRGRAFVRVVARTLTEHAHSGFKGGAVQNAVQALAQWVATLHHVGGGVAVAGFYDGVVDPSAAERADAAAFPVDEAAEMAGMGANASHGEPGFTATERIWYRPSLDVVGFAGGVTWDGMNGIVPADANCKIICRLVPGQDQDTVLAALERHARLHAPAATALELRPVTVLGRKAVAAVSLDRYSPGVRAAAQALSAEFGGADPIFYREGHYLSAFGEVPRVLGAPLVEFGFGTPDHVAQSSPGGGFRINERLSVAEYHRGRRAWKPSGMGRKTQGISSWN</sequence>
<protein>
    <recommendedName>
        <fullName evidence="9">Peptidase M20 dimerisation domain-containing protein</fullName>
    </recommendedName>
</protein>
<evidence type="ECO:0000256" key="2">
    <source>
        <dbReference type="ARBA" id="ARBA00022723"/>
    </source>
</evidence>
<dbReference type="InterPro" id="IPR002921">
    <property type="entry name" value="Fungal_lipase-type"/>
</dbReference>
<evidence type="ECO:0000256" key="3">
    <source>
        <dbReference type="ARBA" id="ARBA00022801"/>
    </source>
</evidence>
<evidence type="ECO:0000259" key="6">
    <source>
        <dbReference type="Pfam" id="PF07687"/>
    </source>
</evidence>
<dbReference type="SUPFAM" id="SSF53187">
    <property type="entry name" value="Zn-dependent exopeptidases"/>
    <property type="match status" value="1"/>
</dbReference>
<dbReference type="Pfam" id="PF07687">
    <property type="entry name" value="M20_dimer"/>
    <property type="match status" value="1"/>
</dbReference>
<proteinExistence type="predicted"/>